<dbReference type="AlphaFoldDB" id="A0A915IZ68"/>
<dbReference type="PANTHER" id="PTHR21456">
    <property type="entry name" value="FAMILY WITH SEQUENCE SIMILARITY 102"/>
    <property type="match status" value="1"/>
</dbReference>
<dbReference type="InterPro" id="IPR039931">
    <property type="entry name" value="EEIG1/2-like"/>
</dbReference>
<evidence type="ECO:0000259" key="3">
    <source>
        <dbReference type="PROSITE" id="PS51840"/>
    </source>
</evidence>
<feature type="region of interest" description="Disordered" evidence="2">
    <location>
        <begin position="197"/>
        <end position="220"/>
    </location>
</feature>
<accession>A0A915IZ68</accession>
<dbReference type="WBParaSite" id="nRc.2.0.1.t19134-RA">
    <property type="protein sequence ID" value="nRc.2.0.1.t19134-RA"/>
    <property type="gene ID" value="nRc.2.0.1.g19134"/>
</dbReference>
<comment type="similarity">
    <text evidence="1">Belongs to the EEIG family.</text>
</comment>
<evidence type="ECO:0000313" key="5">
    <source>
        <dbReference type="WBParaSite" id="nRc.2.0.1.t19134-RA"/>
    </source>
</evidence>
<dbReference type="PANTHER" id="PTHR21456:SF1">
    <property type="entry name" value="C2 NT-TYPE DOMAIN-CONTAINING PROTEIN"/>
    <property type="match status" value="1"/>
</dbReference>
<protein>
    <submittedName>
        <fullName evidence="5">C2 NT-type domain-containing protein</fullName>
    </submittedName>
</protein>
<dbReference type="InterPro" id="IPR019448">
    <property type="entry name" value="NT-C2"/>
</dbReference>
<feature type="region of interest" description="Disordered" evidence="2">
    <location>
        <begin position="272"/>
        <end position="307"/>
    </location>
</feature>
<proteinExistence type="inferred from homology"/>
<dbReference type="PROSITE" id="PS51840">
    <property type="entry name" value="C2_NT"/>
    <property type="match status" value="1"/>
</dbReference>
<evidence type="ECO:0000313" key="4">
    <source>
        <dbReference type="Proteomes" id="UP000887565"/>
    </source>
</evidence>
<feature type="region of interest" description="Disordered" evidence="2">
    <location>
        <begin position="355"/>
        <end position="374"/>
    </location>
</feature>
<name>A0A915IZ68_ROMCU</name>
<dbReference type="Pfam" id="PF10358">
    <property type="entry name" value="NT-C2"/>
    <property type="match status" value="1"/>
</dbReference>
<reference evidence="5" key="1">
    <citation type="submission" date="2022-11" db="UniProtKB">
        <authorList>
            <consortium name="WormBaseParasite"/>
        </authorList>
    </citation>
    <scope>IDENTIFICATION</scope>
</reference>
<feature type="compositionally biased region" description="Polar residues" evidence="2">
    <location>
        <begin position="211"/>
        <end position="220"/>
    </location>
</feature>
<keyword evidence="4" id="KW-1185">Reference proteome</keyword>
<feature type="domain" description="C2 NT-type" evidence="3">
    <location>
        <begin position="12"/>
        <end position="158"/>
    </location>
</feature>
<dbReference type="Proteomes" id="UP000887565">
    <property type="component" value="Unplaced"/>
</dbReference>
<sequence>MLLRNCFENTMTFMMKKKKFKFMVDFSLIDLNNVPYVNAVLFTKIRLLEGGGSFSQLSPRVSVVNHHIRWNKSFQFSCRITSCPQTGVLEPRICRVSIRKELKGGKSYQKLGFCDINLSEYAGTGVTGMTRSYLLEGYDSGHQRQDNSILTVNITMTLQSSDPFFRVPTNAHALRSSGTSLFNVDYQANASLQFLNPSDRRAPASSVGGDSYSNKSTVGSSSTYNLTLQQQQQPESLGKASYKTSSAAGIRPLVAQFTAGLDDDASERHSPYGWTVPSSHSSVVGPCDNSSFVPDDVHSNKTSESSAPIANAQNSVQSQQAAAIPNHSRHSSAESSAAIFVAAAAVNRRLQECTSGTGSTSAAVTGGQSTPSTSVTIVTCPSGGLLSATNNSSVTSTACNRGSSSSIAGARQTVSLKKRISSMESHIGSGHNSRMDNTRVDANKLVDDLIKNFDLRHKLDLESSSSSDRRIVDDVENVATCSNSYVNVSGTTTDFDHFVSSSHANYSSAVGGSQDRLSHPNNNHLNALPMISLATNANDSSSSSTVAVSSSSFATFPKRSKDFR</sequence>
<organism evidence="4 5">
    <name type="scientific">Romanomermis culicivorax</name>
    <name type="common">Nematode worm</name>
    <dbReference type="NCBI Taxonomy" id="13658"/>
    <lineage>
        <taxon>Eukaryota</taxon>
        <taxon>Metazoa</taxon>
        <taxon>Ecdysozoa</taxon>
        <taxon>Nematoda</taxon>
        <taxon>Enoplea</taxon>
        <taxon>Dorylaimia</taxon>
        <taxon>Mermithida</taxon>
        <taxon>Mermithoidea</taxon>
        <taxon>Mermithidae</taxon>
        <taxon>Romanomermis</taxon>
    </lineage>
</organism>
<evidence type="ECO:0000256" key="2">
    <source>
        <dbReference type="SAM" id="MobiDB-lite"/>
    </source>
</evidence>
<feature type="compositionally biased region" description="Polar residues" evidence="2">
    <location>
        <begin position="276"/>
        <end position="292"/>
    </location>
</feature>
<evidence type="ECO:0000256" key="1">
    <source>
        <dbReference type="ARBA" id="ARBA00034780"/>
    </source>
</evidence>
<feature type="compositionally biased region" description="Low complexity" evidence="2">
    <location>
        <begin position="355"/>
        <end position="370"/>
    </location>
</feature>